<evidence type="ECO:0000313" key="3">
    <source>
        <dbReference type="RefSeq" id="XP_034113387.2"/>
    </source>
</evidence>
<feature type="coiled-coil region" evidence="1">
    <location>
        <begin position="131"/>
        <end position="170"/>
    </location>
</feature>
<accession>A0A6P8ZAN2</accession>
<gene>
    <name evidence="3" type="primary">LOC117573957</name>
</gene>
<dbReference type="RefSeq" id="XP_034113387.2">
    <property type="nucleotide sequence ID" value="XM_034257496.2"/>
</dbReference>
<keyword evidence="2" id="KW-1185">Reference proteome</keyword>
<keyword evidence="1" id="KW-0175">Coiled coil</keyword>
<dbReference type="Proteomes" id="UP000515160">
    <property type="component" value="Chromosome 2R"/>
</dbReference>
<reference evidence="3" key="1">
    <citation type="submission" date="2025-08" db="UniProtKB">
        <authorList>
            <consortium name="RefSeq"/>
        </authorList>
    </citation>
    <scope>IDENTIFICATION</scope>
    <source>
        <strain evidence="3">15112-1751.03</strain>
        <tissue evidence="3">Whole Adult</tissue>
    </source>
</reference>
<dbReference type="AlphaFoldDB" id="A0A6P8ZAN2"/>
<name>A0A6P8ZAN2_DROAB</name>
<protein>
    <submittedName>
        <fullName evidence="3">Uncharacterized protein LOC117573957</fullName>
    </submittedName>
</protein>
<evidence type="ECO:0000313" key="2">
    <source>
        <dbReference type="Proteomes" id="UP000515160"/>
    </source>
</evidence>
<sequence>MSKHQPDATNIVKHPTDMDKLDMLKSQHARHVNHLNTLKMQIAALRIETDHLEQYQKKFQEQILAKRQFQKDLKSLLLESSKNALNEPNLQSFPRKFLTHIFAVFIGDHKFMKSCFQADNLFEMEVQELFMKEYQSQKHNHKAKIDQKLERTRKHLAEKYEAKLDDLEEKHKSNLVILKQKCYELLQQFLVNNCKDENHIPYLNELKALYLQKTQHL</sequence>
<proteinExistence type="predicted"/>
<organism evidence="2 3">
    <name type="scientific">Drosophila albomicans</name>
    <name type="common">Fruit fly</name>
    <dbReference type="NCBI Taxonomy" id="7291"/>
    <lineage>
        <taxon>Eukaryota</taxon>
        <taxon>Metazoa</taxon>
        <taxon>Ecdysozoa</taxon>
        <taxon>Arthropoda</taxon>
        <taxon>Hexapoda</taxon>
        <taxon>Insecta</taxon>
        <taxon>Pterygota</taxon>
        <taxon>Neoptera</taxon>
        <taxon>Endopterygota</taxon>
        <taxon>Diptera</taxon>
        <taxon>Brachycera</taxon>
        <taxon>Muscomorpha</taxon>
        <taxon>Ephydroidea</taxon>
        <taxon>Drosophilidae</taxon>
        <taxon>Drosophila</taxon>
    </lineage>
</organism>
<dbReference type="GeneID" id="117573957"/>
<dbReference type="OrthoDB" id="7870974at2759"/>
<evidence type="ECO:0000256" key="1">
    <source>
        <dbReference type="SAM" id="Coils"/>
    </source>
</evidence>